<evidence type="ECO:0008006" key="3">
    <source>
        <dbReference type="Google" id="ProtNLM"/>
    </source>
</evidence>
<protein>
    <recommendedName>
        <fullName evidence="3">Ubiquitin-like protease family profile domain-containing protein</fullName>
    </recommendedName>
</protein>
<dbReference type="Proteomes" id="UP000222542">
    <property type="component" value="Unassembled WGS sequence"/>
</dbReference>
<dbReference type="EMBL" id="AYRZ02000001">
    <property type="protein sequence ID" value="PHT95633.1"/>
    <property type="molecule type" value="Genomic_DNA"/>
</dbReference>
<evidence type="ECO:0000313" key="1">
    <source>
        <dbReference type="EMBL" id="PHT95633.1"/>
    </source>
</evidence>
<dbReference type="PANTHER" id="PTHR33022">
    <property type="entry name" value="DUF1985 DOMAIN-CONTAINING PROTEIN"/>
    <property type="match status" value="1"/>
</dbReference>
<accession>A0A2G3AN92</accession>
<evidence type="ECO:0000313" key="2">
    <source>
        <dbReference type="Proteomes" id="UP000222542"/>
    </source>
</evidence>
<proteinExistence type="predicted"/>
<dbReference type="AlphaFoldDB" id="A0A2G3AN92"/>
<keyword evidence="2" id="KW-1185">Reference proteome</keyword>
<gene>
    <name evidence="1" type="ORF">T459_03515</name>
</gene>
<comment type="caution">
    <text evidence="1">The sequence shown here is derived from an EMBL/GenBank/DDBJ whole genome shotgun (WGS) entry which is preliminary data.</text>
</comment>
<organism evidence="1 2">
    <name type="scientific">Capsicum annuum</name>
    <name type="common">Capsicum pepper</name>
    <dbReference type="NCBI Taxonomy" id="4072"/>
    <lineage>
        <taxon>Eukaryota</taxon>
        <taxon>Viridiplantae</taxon>
        <taxon>Streptophyta</taxon>
        <taxon>Embryophyta</taxon>
        <taxon>Tracheophyta</taxon>
        <taxon>Spermatophyta</taxon>
        <taxon>Magnoliopsida</taxon>
        <taxon>eudicotyledons</taxon>
        <taxon>Gunneridae</taxon>
        <taxon>Pentapetalae</taxon>
        <taxon>asterids</taxon>
        <taxon>lamiids</taxon>
        <taxon>Solanales</taxon>
        <taxon>Solanaceae</taxon>
        <taxon>Solanoideae</taxon>
        <taxon>Capsiceae</taxon>
        <taxon>Capsicum</taxon>
    </lineage>
</organism>
<dbReference type="Gramene" id="PHT95633">
    <property type="protein sequence ID" value="PHT95633"/>
    <property type="gene ID" value="T459_03515"/>
</dbReference>
<sequence>MSQRRCFGPSSEIQKLAKILSTYLDMSDFLDQKIRTDWSTIKPYRDKLGNPFDVQYVEGISQQIIGSLDYGLFVAAYAEYLSDELQVPNDGLDVGLLRKRNDALLWKYREAKAQKPYASDINDPR</sequence>
<reference evidence="1 2" key="1">
    <citation type="journal article" date="2014" name="Nat. Genet.">
        <title>Genome sequence of the hot pepper provides insights into the evolution of pungency in Capsicum species.</title>
        <authorList>
            <person name="Kim S."/>
            <person name="Park M."/>
            <person name="Yeom S.I."/>
            <person name="Kim Y.M."/>
            <person name="Lee J.M."/>
            <person name="Lee H.A."/>
            <person name="Seo E."/>
            <person name="Choi J."/>
            <person name="Cheong K."/>
            <person name="Kim K.T."/>
            <person name="Jung K."/>
            <person name="Lee G.W."/>
            <person name="Oh S.K."/>
            <person name="Bae C."/>
            <person name="Kim S.B."/>
            <person name="Lee H.Y."/>
            <person name="Kim S.Y."/>
            <person name="Kim M.S."/>
            <person name="Kang B.C."/>
            <person name="Jo Y.D."/>
            <person name="Yang H.B."/>
            <person name="Jeong H.J."/>
            <person name="Kang W.H."/>
            <person name="Kwon J.K."/>
            <person name="Shin C."/>
            <person name="Lim J.Y."/>
            <person name="Park J.H."/>
            <person name="Huh J.H."/>
            <person name="Kim J.S."/>
            <person name="Kim B.D."/>
            <person name="Cohen O."/>
            <person name="Paran I."/>
            <person name="Suh M.C."/>
            <person name="Lee S.B."/>
            <person name="Kim Y.K."/>
            <person name="Shin Y."/>
            <person name="Noh S.J."/>
            <person name="Park J."/>
            <person name="Seo Y.S."/>
            <person name="Kwon S.Y."/>
            <person name="Kim H.A."/>
            <person name="Park J.M."/>
            <person name="Kim H.J."/>
            <person name="Choi S.B."/>
            <person name="Bosland P.W."/>
            <person name="Reeves G."/>
            <person name="Jo S.H."/>
            <person name="Lee B.W."/>
            <person name="Cho H.T."/>
            <person name="Choi H.S."/>
            <person name="Lee M.S."/>
            <person name="Yu Y."/>
            <person name="Do Choi Y."/>
            <person name="Park B.S."/>
            <person name="van Deynze A."/>
            <person name="Ashrafi H."/>
            <person name="Hill T."/>
            <person name="Kim W.T."/>
            <person name="Pai H.S."/>
            <person name="Ahn H.K."/>
            <person name="Yeam I."/>
            <person name="Giovannoni J.J."/>
            <person name="Rose J.K."/>
            <person name="Sorensen I."/>
            <person name="Lee S.J."/>
            <person name="Kim R.W."/>
            <person name="Choi I.Y."/>
            <person name="Choi B.S."/>
            <person name="Lim J.S."/>
            <person name="Lee Y.H."/>
            <person name="Choi D."/>
        </authorList>
    </citation>
    <scope>NUCLEOTIDE SEQUENCE [LARGE SCALE GENOMIC DNA]</scope>
    <source>
        <strain evidence="2">cv. CM334</strain>
    </source>
</reference>
<dbReference type="PANTHER" id="PTHR33022:SF13">
    <property type="entry name" value="UBIQUITIN-LIKE PROTEASE FAMILY PROFILE DOMAIN-CONTAINING PROTEIN"/>
    <property type="match status" value="1"/>
</dbReference>
<name>A0A2G3AN92_CAPAN</name>
<reference evidence="1 2" key="2">
    <citation type="journal article" date="2017" name="Genome Biol.">
        <title>New reference genome sequences of hot pepper reveal the massive evolution of plant disease-resistance genes by retroduplication.</title>
        <authorList>
            <person name="Kim S."/>
            <person name="Park J."/>
            <person name="Yeom S.I."/>
            <person name="Kim Y.M."/>
            <person name="Seo E."/>
            <person name="Kim K.T."/>
            <person name="Kim M.S."/>
            <person name="Lee J.M."/>
            <person name="Cheong K."/>
            <person name="Shin H.S."/>
            <person name="Kim S.B."/>
            <person name="Han K."/>
            <person name="Lee J."/>
            <person name="Park M."/>
            <person name="Lee H.A."/>
            <person name="Lee H.Y."/>
            <person name="Lee Y."/>
            <person name="Oh S."/>
            <person name="Lee J.H."/>
            <person name="Choi E."/>
            <person name="Choi E."/>
            <person name="Lee S.E."/>
            <person name="Jeon J."/>
            <person name="Kim H."/>
            <person name="Choi G."/>
            <person name="Song H."/>
            <person name="Lee J."/>
            <person name="Lee S.C."/>
            <person name="Kwon J.K."/>
            <person name="Lee H.Y."/>
            <person name="Koo N."/>
            <person name="Hong Y."/>
            <person name="Kim R.W."/>
            <person name="Kang W.H."/>
            <person name="Huh J.H."/>
            <person name="Kang B.C."/>
            <person name="Yang T.J."/>
            <person name="Lee Y.H."/>
            <person name="Bennetzen J.L."/>
            <person name="Choi D."/>
        </authorList>
    </citation>
    <scope>NUCLEOTIDE SEQUENCE [LARGE SCALE GENOMIC DNA]</scope>
    <source>
        <strain evidence="2">cv. CM334</strain>
    </source>
</reference>